<keyword evidence="1" id="KW-1133">Transmembrane helix</keyword>
<feature type="domain" description="Glycosyltransferase 2-like" evidence="2">
    <location>
        <begin position="5"/>
        <end position="137"/>
    </location>
</feature>
<evidence type="ECO:0000256" key="1">
    <source>
        <dbReference type="SAM" id="Phobius"/>
    </source>
</evidence>
<evidence type="ECO:0000313" key="4">
    <source>
        <dbReference type="Proteomes" id="UP000176631"/>
    </source>
</evidence>
<sequence length="310" mass="35450">MIKASIVTTVLNEEGTIEKFIQALLNQSVKPDEIVICDGGSTDSTVEKVKKLIKDGALIKLITKPGNRSIGRNAAIKESRNSVIAVTDGGTVADRNWFNEIIKPFEDSSVMAVAGFFESKPETFFERIYSTMLTQSPEEIDPENWLPSARSIAFRREVWEKAGGYPEYTRYNEDTPFDIAVKKSSYKFVFAPKAVVYWRPRSNLIEFFKQYHNYAIGDGLDLISWQAYLKKFSIYIFGLGLFILSFWFKYLFVIFFLGLILFFLKRDLRVAGKIPKIETIILAPILTVTYDLAEFSGYLKGIYESKFKKD</sequence>
<dbReference type="PANTHER" id="PTHR43685:SF3">
    <property type="entry name" value="SLR2126 PROTEIN"/>
    <property type="match status" value="1"/>
</dbReference>
<keyword evidence="1" id="KW-0812">Transmembrane</keyword>
<comment type="caution">
    <text evidence="3">The sequence shown here is derived from an EMBL/GenBank/DDBJ whole genome shotgun (WGS) entry which is preliminary data.</text>
</comment>
<proteinExistence type="predicted"/>
<accession>A0A1G1W5C5</accession>
<feature type="transmembrane region" description="Helical" evidence="1">
    <location>
        <begin position="234"/>
        <end position="264"/>
    </location>
</feature>
<organism evidence="3 4">
    <name type="scientific">Candidatus Woykebacteria bacterium RBG_13_40_15</name>
    <dbReference type="NCBI Taxonomy" id="1802593"/>
    <lineage>
        <taxon>Bacteria</taxon>
        <taxon>Candidatus Woykeibacteriota</taxon>
    </lineage>
</organism>
<dbReference type="SUPFAM" id="SSF53448">
    <property type="entry name" value="Nucleotide-diphospho-sugar transferases"/>
    <property type="match status" value="1"/>
</dbReference>
<gene>
    <name evidence="3" type="ORF">A2172_02905</name>
</gene>
<dbReference type="EMBL" id="MHCP01000030">
    <property type="protein sequence ID" value="OGY22865.1"/>
    <property type="molecule type" value="Genomic_DNA"/>
</dbReference>
<reference evidence="3 4" key="1">
    <citation type="journal article" date="2016" name="Nat. Commun.">
        <title>Thousands of microbial genomes shed light on interconnected biogeochemical processes in an aquifer system.</title>
        <authorList>
            <person name="Anantharaman K."/>
            <person name="Brown C.T."/>
            <person name="Hug L.A."/>
            <person name="Sharon I."/>
            <person name="Castelle C.J."/>
            <person name="Probst A.J."/>
            <person name="Thomas B.C."/>
            <person name="Singh A."/>
            <person name="Wilkins M.J."/>
            <person name="Karaoz U."/>
            <person name="Brodie E.L."/>
            <person name="Williams K.H."/>
            <person name="Hubbard S.S."/>
            <person name="Banfield J.F."/>
        </authorList>
    </citation>
    <scope>NUCLEOTIDE SEQUENCE [LARGE SCALE GENOMIC DNA]</scope>
</reference>
<dbReference type="PANTHER" id="PTHR43685">
    <property type="entry name" value="GLYCOSYLTRANSFERASE"/>
    <property type="match status" value="1"/>
</dbReference>
<dbReference type="Gene3D" id="3.90.550.10">
    <property type="entry name" value="Spore Coat Polysaccharide Biosynthesis Protein SpsA, Chain A"/>
    <property type="match status" value="1"/>
</dbReference>
<dbReference type="InterPro" id="IPR029044">
    <property type="entry name" value="Nucleotide-diphossugar_trans"/>
</dbReference>
<keyword evidence="1" id="KW-0472">Membrane</keyword>
<name>A0A1G1W5C5_9BACT</name>
<dbReference type="InterPro" id="IPR050834">
    <property type="entry name" value="Glycosyltransf_2"/>
</dbReference>
<dbReference type="Proteomes" id="UP000176631">
    <property type="component" value="Unassembled WGS sequence"/>
</dbReference>
<evidence type="ECO:0000259" key="2">
    <source>
        <dbReference type="Pfam" id="PF00535"/>
    </source>
</evidence>
<dbReference type="AlphaFoldDB" id="A0A1G1W5C5"/>
<protein>
    <recommendedName>
        <fullName evidence="2">Glycosyltransferase 2-like domain-containing protein</fullName>
    </recommendedName>
</protein>
<dbReference type="InterPro" id="IPR001173">
    <property type="entry name" value="Glyco_trans_2-like"/>
</dbReference>
<dbReference type="Pfam" id="PF00535">
    <property type="entry name" value="Glycos_transf_2"/>
    <property type="match status" value="1"/>
</dbReference>
<evidence type="ECO:0000313" key="3">
    <source>
        <dbReference type="EMBL" id="OGY22865.1"/>
    </source>
</evidence>
<dbReference type="STRING" id="1802593.A2172_02905"/>